<proteinExistence type="inferred from homology"/>
<feature type="domain" description="FtsX extracellular" evidence="16">
    <location>
        <begin position="108"/>
        <end position="199"/>
    </location>
</feature>
<evidence type="ECO:0000256" key="2">
    <source>
        <dbReference type="ARBA" id="ARBA00007379"/>
    </source>
</evidence>
<evidence type="ECO:0000256" key="4">
    <source>
        <dbReference type="ARBA" id="ARBA00021907"/>
    </source>
</evidence>
<dbReference type="PANTHER" id="PTHR47755:SF1">
    <property type="entry name" value="CELL DIVISION PROTEIN FTSX"/>
    <property type="match status" value="1"/>
</dbReference>
<evidence type="ECO:0000313" key="17">
    <source>
        <dbReference type="EMBL" id="RMM73535.1"/>
    </source>
</evidence>
<keyword evidence="8 14" id="KW-0812">Transmembrane</keyword>
<keyword evidence="7 12" id="KW-0132">Cell division</keyword>
<evidence type="ECO:0000256" key="10">
    <source>
        <dbReference type="ARBA" id="ARBA00023136"/>
    </source>
</evidence>
<dbReference type="Pfam" id="PF02687">
    <property type="entry name" value="FtsX"/>
    <property type="match status" value="1"/>
</dbReference>
<gene>
    <name evidence="17" type="ORF">ALQ73_00096</name>
</gene>
<comment type="caution">
    <text evidence="17">The sequence shown here is derived from an EMBL/GenBank/DDBJ whole genome shotgun (WGS) entry which is preliminary data.</text>
</comment>
<protein>
    <recommendedName>
        <fullName evidence="4 12">Cell division protein FtsX</fullName>
    </recommendedName>
</protein>
<dbReference type="PANTHER" id="PTHR47755">
    <property type="entry name" value="CELL DIVISION PROTEIN FTSX"/>
    <property type="match status" value="1"/>
</dbReference>
<dbReference type="EMBL" id="RBON01000052">
    <property type="protein sequence ID" value="RMM73535.1"/>
    <property type="molecule type" value="Genomic_DNA"/>
</dbReference>
<dbReference type="GO" id="GO:0051301">
    <property type="term" value="P:cell division"/>
    <property type="evidence" value="ECO:0007669"/>
    <property type="project" value="UniProtKB-KW"/>
</dbReference>
<evidence type="ECO:0000256" key="1">
    <source>
        <dbReference type="ARBA" id="ARBA00004429"/>
    </source>
</evidence>
<comment type="similarity">
    <text evidence="2 12">Belongs to the ABC-4 integral membrane protein family. FtsX subfamily.</text>
</comment>
<feature type="transmembrane region" description="Helical" evidence="14">
    <location>
        <begin position="70"/>
        <end position="93"/>
    </location>
</feature>
<feature type="transmembrane region" description="Helical" evidence="14">
    <location>
        <begin position="319"/>
        <end position="338"/>
    </location>
</feature>
<dbReference type="NCBIfam" id="TIGR00439">
    <property type="entry name" value="FtsX_Gneg"/>
    <property type="match status" value="1"/>
</dbReference>
<feature type="domain" description="ABC3 transporter permease C-terminal" evidence="15">
    <location>
        <begin position="225"/>
        <end position="340"/>
    </location>
</feature>
<name>A0A3M3GIY1_PSESG</name>
<evidence type="ECO:0000256" key="8">
    <source>
        <dbReference type="ARBA" id="ARBA00022692"/>
    </source>
</evidence>
<dbReference type="InterPro" id="IPR003838">
    <property type="entry name" value="ABC3_permease_C"/>
</dbReference>
<dbReference type="Gene3D" id="3.30.70.3040">
    <property type="match status" value="1"/>
</dbReference>
<dbReference type="PIRSF" id="PIRSF003097">
    <property type="entry name" value="FtsX"/>
    <property type="match status" value="1"/>
</dbReference>
<comment type="subcellular location">
    <subcellularLocation>
        <location evidence="1">Cell inner membrane</location>
        <topology evidence="1">Multi-pass membrane protein</topology>
    </subcellularLocation>
</comment>
<dbReference type="RefSeq" id="WP_122252168.1">
    <property type="nucleotide sequence ID" value="NZ_RBON01000052.1"/>
</dbReference>
<evidence type="ECO:0000256" key="11">
    <source>
        <dbReference type="ARBA" id="ARBA00023306"/>
    </source>
</evidence>
<dbReference type="InterPro" id="IPR004513">
    <property type="entry name" value="FtsX"/>
</dbReference>
<evidence type="ECO:0000256" key="13">
    <source>
        <dbReference type="SAM" id="MobiDB-lite"/>
    </source>
</evidence>
<keyword evidence="10 12" id="KW-0472">Membrane</keyword>
<dbReference type="InterPro" id="IPR040690">
    <property type="entry name" value="FtsX_ECD"/>
</dbReference>
<comment type="function">
    <text evidence="12">Part of the ABC transporter FtsEX involved in cellular division.</text>
</comment>
<dbReference type="Proteomes" id="UP000276829">
    <property type="component" value="Unassembled WGS sequence"/>
</dbReference>
<accession>A0A3M3GIY1</accession>
<dbReference type="Pfam" id="PF18075">
    <property type="entry name" value="FtsX_ECD"/>
    <property type="match status" value="1"/>
</dbReference>
<feature type="region of interest" description="Disordered" evidence="13">
    <location>
        <begin position="1"/>
        <end position="39"/>
    </location>
</feature>
<evidence type="ECO:0000256" key="7">
    <source>
        <dbReference type="ARBA" id="ARBA00022618"/>
    </source>
</evidence>
<evidence type="ECO:0000256" key="5">
    <source>
        <dbReference type="ARBA" id="ARBA00022475"/>
    </source>
</evidence>
<keyword evidence="6 12" id="KW-0997">Cell inner membrane</keyword>
<evidence type="ECO:0000256" key="3">
    <source>
        <dbReference type="ARBA" id="ARBA00011160"/>
    </source>
</evidence>
<organism evidence="17 18">
    <name type="scientific">Pseudomonas savastanoi pv. glycinea</name>
    <name type="common">Pseudomonas syringae pv. glycinea</name>
    <dbReference type="NCBI Taxonomy" id="318"/>
    <lineage>
        <taxon>Bacteria</taxon>
        <taxon>Pseudomonadati</taxon>
        <taxon>Pseudomonadota</taxon>
        <taxon>Gammaproteobacteria</taxon>
        <taxon>Pseudomonadales</taxon>
        <taxon>Pseudomonadaceae</taxon>
        <taxon>Pseudomonas</taxon>
    </lineage>
</organism>
<evidence type="ECO:0000256" key="12">
    <source>
        <dbReference type="PIRNR" id="PIRNR003097"/>
    </source>
</evidence>
<keyword evidence="9 14" id="KW-1133">Transmembrane helix</keyword>
<evidence type="ECO:0000259" key="16">
    <source>
        <dbReference type="Pfam" id="PF18075"/>
    </source>
</evidence>
<keyword evidence="11 12" id="KW-0131">Cell cycle</keyword>
<feature type="transmembrane region" description="Helical" evidence="14">
    <location>
        <begin position="220"/>
        <end position="240"/>
    </location>
</feature>
<dbReference type="AlphaFoldDB" id="A0A3M3GIY1"/>
<evidence type="ECO:0000259" key="15">
    <source>
        <dbReference type="Pfam" id="PF02687"/>
    </source>
</evidence>
<reference evidence="17 18" key="1">
    <citation type="submission" date="2018-08" db="EMBL/GenBank/DDBJ databases">
        <title>Recombination of ecologically and evolutionarily significant loci maintains genetic cohesion in the Pseudomonas syringae species complex.</title>
        <authorList>
            <person name="Dillon M."/>
            <person name="Thakur S."/>
            <person name="Almeida R.N.D."/>
            <person name="Weir B.S."/>
            <person name="Guttman D.S."/>
        </authorList>
    </citation>
    <scope>NUCLEOTIDE SEQUENCE [LARGE SCALE GENOMIC DNA]</scope>
    <source>
        <strain evidence="17 18">ICMP 4324</strain>
    </source>
</reference>
<evidence type="ECO:0000313" key="18">
    <source>
        <dbReference type="Proteomes" id="UP000276829"/>
    </source>
</evidence>
<dbReference type="GO" id="GO:0032153">
    <property type="term" value="C:cell division site"/>
    <property type="evidence" value="ECO:0007669"/>
    <property type="project" value="TreeGrafter"/>
</dbReference>
<evidence type="ECO:0000256" key="14">
    <source>
        <dbReference type="SAM" id="Phobius"/>
    </source>
</evidence>
<dbReference type="GO" id="GO:0005886">
    <property type="term" value="C:plasma membrane"/>
    <property type="evidence" value="ECO:0007669"/>
    <property type="project" value="UniProtKB-SubCell"/>
</dbReference>
<dbReference type="FunFam" id="3.30.70.3040:FF:000002">
    <property type="entry name" value="Cell division protein FtsX"/>
    <property type="match status" value="1"/>
</dbReference>
<feature type="transmembrane region" description="Helical" evidence="14">
    <location>
        <begin position="268"/>
        <end position="291"/>
    </location>
</feature>
<dbReference type="InterPro" id="IPR047590">
    <property type="entry name" value="FtsX_proteobact-type"/>
</dbReference>
<comment type="subunit">
    <text evidence="3">Forms a membrane-associated complex with FtsE.</text>
</comment>
<sequence>MSATRSPKVSERVAPKAADPVPPKKKKQRHDHDDDDDDDGPDFSALLSAWLESHRSSLLDSLRRLAKQPIGSFFTCLVMAIALSLPMGLSLLLSNVERLGGSWQRAAQISIYLKLDANTADGTRLRDEIKSMPGVADAEYISSEQALGEFKQQSGLGEALKELPENPLPGVVLVTPDEVDKPALEALRTRLAELPKVEQAQLDLVWVERLAAILKLGDRFVFGLTVLLVSALLLVIGNTIRLHIENRRIEIEVIKLVGGTDSYVRRPFLYMGALYGFGAGILSWGVLAYGLNWLNGAVVGLAGLYGSDFALAGVPMGDGLSLLLGAVLLGYIGAWIAVARHLRELAPR</sequence>
<keyword evidence="5 12" id="KW-1003">Cell membrane</keyword>
<evidence type="ECO:0000256" key="6">
    <source>
        <dbReference type="ARBA" id="ARBA00022519"/>
    </source>
</evidence>
<evidence type="ECO:0000256" key="9">
    <source>
        <dbReference type="ARBA" id="ARBA00022989"/>
    </source>
</evidence>